<dbReference type="Pfam" id="PF01709">
    <property type="entry name" value="Transcrip_reg"/>
    <property type="match status" value="1"/>
</dbReference>
<dbReference type="PANTHER" id="PTHR12532:SF0">
    <property type="entry name" value="TRANSLATIONAL ACTIVATOR OF CYTOCHROME C OXIDASE 1"/>
    <property type="match status" value="1"/>
</dbReference>
<dbReference type="STRING" id="44941.A0A397VD76"/>
<dbReference type="HAMAP" id="MF_00693">
    <property type="entry name" value="Transcrip_reg_TACO1"/>
    <property type="match status" value="1"/>
</dbReference>
<keyword evidence="6" id="KW-1185">Reference proteome</keyword>
<evidence type="ECO:0000259" key="3">
    <source>
        <dbReference type="Pfam" id="PF01709"/>
    </source>
</evidence>
<accession>A0A397VD76</accession>
<dbReference type="GO" id="GO:0005739">
    <property type="term" value="C:mitochondrion"/>
    <property type="evidence" value="ECO:0007669"/>
    <property type="project" value="UniProtKB-SubCell"/>
</dbReference>
<comment type="similarity">
    <text evidence="2">Belongs to the TACO1 family.</text>
</comment>
<comment type="caution">
    <text evidence="5">The sequence shown here is derived from an EMBL/GenBank/DDBJ whole genome shotgun (WGS) entry which is preliminary data.</text>
</comment>
<dbReference type="InterPro" id="IPR002876">
    <property type="entry name" value="Transcrip_reg_TACO1-like"/>
</dbReference>
<dbReference type="AlphaFoldDB" id="A0A397VD76"/>
<gene>
    <name evidence="5" type="ORF">C2G38_2082286</name>
</gene>
<dbReference type="InterPro" id="IPR026564">
    <property type="entry name" value="Transcrip_reg_TACO1-like_dom3"/>
</dbReference>
<dbReference type="EMBL" id="QKWP01000453">
    <property type="protein sequence ID" value="RIB19791.1"/>
    <property type="molecule type" value="Genomic_DNA"/>
</dbReference>
<feature type="domain" description="TACO1/YebC-like N-terminal" evidence="4">
    <location>
        <begin position="47"/>
        <end position="118"/>
    </location>
</feature>
<comment type="subcellular location">
    <subcellularLocation>
        <location evidence="1">Mitochondrion</location>
    </subcellularLocation>
</comment>
<reference evidence="5 6" key="1">
    <citation type="submission" date="2018-06" db="EMBL/GenBank/DDBJ databases">
        <title>Comparative genomics reveals the genomic features of Rhizophagus irregularis, R. cerebriforme, R. diaphanum and Gigaspora rosea, and their symbiotic lifestyle signature.</title>
        <authorList>
            <person name="Morin E."/>
            <person name="San Clemente H."/>
            <person name="Chen E.C.H."/>
            <person name="De La Providencia I."/>
            <person name="Hainaut M."/>
            <person name="Kuo A."/>
            <person name="Kohler A."/>
            <person name="Murat C."/>
            <person name="Tang N."/>
            <person name="Roy S."/>
            <person name="Loubradou J."/>
            <person name="Henrissat B."/>
            <person name="Grigoriev I.V."/>
            <person name="Corradi N."/>
            <person name="Roux C."/>
            <person name="Martin F.M."/>
        </authorList>
    </citation>
    <scope>NUCLEOTIDE SEQUENCE [LARGE SCALE GENOMIC DNA]</scope>
    <source>
        <strain evidence="5 6">DAOM 194757</strain>
    </source>
</reference>
<dbReference type="InterPro" id="IPR049083">
    <property type="entry name" value="TACO1_YebC_N"/>
</dbReference>
<dbReference type="PANTHER" id="PTHR12532">
    <property type="entry name" value="TRANSLATIONAL ACTIVATOR OF CYTOCHROME C OXIDASE 1"/>
    <property type="match status" value="1"/>
</dbReference>
<dbReference type="InterPro" id="IPR029072">
    <property type="entry name" value="YebC-like"/>
</dbReference>
<evidence type="ECO:0000313" key="5">
    <source>
        <dbReference type="EMBL" id="RIB19791.1"/>
    </source>
</evidence>
<evidence type="ECO:0000256" key="1">
    <source>
        <dbReference type="ARBA" id="ARBA00004173"/>
    </source>
</evidence>
<dbReference type="SUPFAM" id="SSF75625">
    <property type="entry name" value="YebC-like"/>
    <property type="match status" value="1"/>
</dbReference>
<dbReference type="OrthoDB" id="2017544at2759"/>
<evidence type="ECO:0000313" key="6">
    <source>
        <dbReference type="Proteomes" id="UP000266673"/>
    </source>
</evidence>
<dbReference type="FunFam" id="1.10.10.200:FF:000002">
    <property type="entry name" value="Probable transcriptional regulatory protein CLM62_37755"/>
    <property type="match status" value="1"/>
</dbReference>
<dbReference type="Pfam" id="PF20772">
    <property type="entry name" value="TACO1_YebC_N"/>
    <property type="match status" value="1"/>
</dbReference>
<evidence type="ECO:0000256" key="2">
    <source>
        <dbReference type="ARBA" id="ARBA00008724"/>
    </source>
</evidence>
<evidence type="ECO:0000259" key="4">
    <source>
        <dbReference type="Pfam" id="PF20772"/>
    </source>
</evidence>
<dbReference type="InterPro" id="IPR017856">
    <property type="entry name" value="Integrase-like_N"/>
</dbReference>
<dbReference type="InterPro" id="IPR048300">
    <property type="entry name" value="TACO1_YebC-like_2nd/3rd_dom"/>
</dbReference>
<dbReference type="Proteomes" id="UP000266673">
    <property type="component" value="Unassembled WGS sequence"/>
</dbReference>
<organism evidence="5 6">
    <name type="scientific">Gigaspora rosea</name>
    <dbReference type="NCBI Taxonomy" id="44941"/>
    <lineage>
        <taxon>Eukaryota</taxon>
        <taxon>Fungi</taxon>
        <taxon>Fungi incertae sedis</taxon>
        <taxon>Mucoromycota</taxon>
        <taxon>Glomeromycotina</taxon>
        <taxon>Glomeromycetes</taxon>
        <taxon>Diversisporales</taxon>
        <taxon>Gigasporaceae</taxon>
        <taxon>Gigaspora</taxon>
    </lineage>
</organism>
<dbReference type="Gene3D" id="3.30.70.980">
    <property type="match status" value="2"/>
</dbReference>
<sequence length="287" mass="32223">MTVMLHTKTIFNGLLSRSLHNIFTLNYSHLINFYNVLSGQKRFSGHNKWSKVKHIKGAKDVERGNLFARLTKEIQLSIKIGGSTDPSMNLRLAAALAQAKKACLPKDNVENAFKRALGQGKDENCVESITYEGYGPGGIAFIIDTLTDNKNRTVKEIKKLFTKSGGSMSNVSWMFEKKGTIQFNPGSTQDNLDKMIDNAIEIYGVEDIQEFEDNVLEIRCPNSSVNIISKELITKYNYEVTSMSNGYIPSTTVKVDNDDKELLDKLNKFIKTLNDHEDVVGFHNNAE</sequence>
<protein>
    <submittedName>
        <fullName evidence="5">Transcriptional regulator TACO1-like protein</fullName>
    </submittedName>
</protein>
<dbReference type="Gene3D" id="1.10.10.200">
    <property type="match status" value="1"/>
</dbReference>
<name>A0A397VD76_9GLOM</name>
<feature type="domain" description="TACO1/YebC-like second and third" evidence="3">
    <location>
        <begin position="127"/>
        <end position="285"/>
    </location>
</feature>
<proteinExistence type="inferred from homology"/>